<name>A0A0A0RQP1_9CAUD</name>
<reference evidence="1 2" key="1">
    <citation type="submission" date="2014-09" db="EMBL/GenBank/DDBJ databases">
        <authorList>
            <person name="Gicewicz E.A."/>
            <person name="Hiryak K.M."/>
            <person name="Horoschock A.N."/>
            <person name="Kneeream E.R."/>
            <person name="Luchetta J."/>
            <person name="Mikolon A.R."/>
            <person name="Smith S.N."/>
            <person name="Svintozelskiy S."/>
            <person name="Yucha M.L."/>
            <person name="Manna D.P."/>
            <person name="Pidcock K.A."/>
            <person name="Laing C.E."/>
            <person name="Schaff J.E."/>
            <person name="Dashiell C.L."/>
            <person name="Macialek J.A."/>
            <person name="Anders K.R."/>
            <person name="Braun M.A."/>
            <person name="Delesalle V.A."/>
            <person name="Hughes L.E."/>
            <person name="Ware V.C."/>
            <person name="Bradley K.W."/>
            <person name="Barker L.P."/>
            <person name="Asai D.J."/>
            <person name="Bowman C.A."/>
            <person name="Russell D.A."/>
            <person name="Pope W.H."/>
            <person name="Jacobs-Sera D."/>
            <person name="Hendrix R.W."/>
            <person name="Hatfull G.F."/>
        </authorList>
    </citation>
    <scope>NUCLEOTIDE SEQUENCE [LARGE SCALE GENOMIC DNA]</scope>
</reference>
<sequence>MEYELSEAPEGYTWELGTTDGPFMGTEGVSYEVKLSKNGKVVETRGVFVPKAREAETASFIKAMEQSIRMSLAN</sequence>
<gene>
    <name evidence="1" type="primary">212</name>
    <name evidence="1" type="ORF">PBI_JAY2JAY_212</name>
</gene>
<dbReference type="KEGG" id="vg:26796941"/>
<accession>A0A0A0RQP1</accession>
<evidence type="ECO:0000313" key="2">
    <source>
        <dbReference type="Proteomes" id="UP000030200"/>
    </source>
</evidence>
<protein>
    <submittedName>
        <fullName evidence="1">Uncharacterized protein</fullName>
    </submittedName>
</protein>
<organism evidence="1 2">
    <name type="scientific">Streptomyces phage Jay2Jay</name>
    <dbReference type="NCBI Taxonomy" id="1556290"/>
    <lineage>
        <taxon>Viruses</taxon>
        <taxon>Duplodnaviria</taxon>
        <taxon>Heunggongvirae</taxon>
        <taxon>Uroviricota</taxon>
        <taxon>Caudoviricetes</taxon>
        <taxon>Stanwilliamsviridae</taxon>
        <taxon>Boydwoodruffvirinae</taxon>
        <taxon>Samistivirus</taxon>
        <taxon>Samistivirus jay2jay</taxon>
    </lineage>
</organism>
<dbReference type="Proteomes" id="UP000030200">
    <property type="component" value="Segment"/>
</dbReference>
<proteinExistence type="predicted"/>
<keyword evidence="2" id="KW-1185">Reference proteome</keyword>
<dbReference type="OrthoDB" id="24852at10239"/>
<dbReference type="GeneID" id="26796941"/>
<evidence type="ECO:0000313" key="1">
    <source>
        <dbReference type="EMBL" id="AIW02667.1"/>
    </source>
</evidence>
<dbReference type="EMBL" id="KM652554">
    <property type="protein sequence ID" value="AIW02667.1"/>
    <property type="molecule type" value="Genomic_DNA"/>
</dbReference>
<dbReference type="RefSeq" id="YP_009225894.1">
    <property type="nucleotide sequence ID" value="NC_029098.1"/>
</dbReference>